<organism evidence="4 5">
    <name type="scientific">Sporosarcina quadrami</name>
    <dbReference type="NCBI Taxonomy" id="2762234"/>
    <lineage>
        <taxon>Bacteria</taxon>
        <taxon>Bacillati</taxon>
        <taxon>Bacillota</taxon>
        <taxon>Bacilli</taxon>
        <taxon>Bacillales</taxon>
        <taxon>Caryophanaceae</taxon>
        <taxon>Sporosarcina</taxon>
    </lineage>
</organism>
<dbReference type="PANTHER" id="PTHR33643:SF1">
    <property type="entry name" value="UREASE ACCESSORY PROTEIN D"/>
    <property type="match status" value="1"/>
</dbReference>
<accession>A0ABR8UAG5</accession>
<reference evidence="4 5" key="1">
    <citation type="submission" date="2020-08" db="EMBL/GenBank/DDBJ databases">
        <title>A Genomic Blueprint of the Chicken Gut Microbiome.</title>
        <authorList>
            <person name="Gilroy R."/>
            <person name="Ravi A."/>
            <person name="Getino M."/>
            <person name="Pursley I."/>
            <person name="Horton D.L."/>
            <person name="Alikhan N.-F."/>
            <person name="Baker D."/>
            <person name="Gharbi K."/>
            <person name="Hall N."/>
            <person name="Watson M."/>
            <person name="Adriaenssens E.M."/>
            <person name="Foster-Nyarko E."/>
            <person name="Jarju S."/>
            <person name="Secka A."/>
            <person name="Antonio M."/>
            <person name="Oren A."/>
            <person name="Chaudhuri R."/>
            <person name="La Ragione R.M."/>
            <person name="Hildebrand F."/>
            <person name="Pallen M.J."/>
        </authorList>
    </citation>
    <scope>NUCLEOTIDE SEQUENCE [LARGE SCALE GENOMIC DNA]</scope>
    <source>
        <strain evidence="4 5">Sa2YVA2</strain>
    </source>
</reference>
<proteinExistence type="inferred from homology"/>
<keyword evidence="2 3" id="KW-0143">Chaperone</keyword>
<dbReference type="RefSeq" id="WP_191694773.1">
    <property type="nucleotide sequence ID" value="NZ_JACSQN010000008.1"/>
</dbReference>
<name>A0ABR8UAG5_9BACL</name>
<dbReference type="EMBL" id="JACSQN010000008">
    <property type="protein sequence ID" value="MBD7985027.1"/>
    <property type="molecule type" value="Genomic_DNA"/>
</dbReference>
<dbReference type="InterPro" id="IPR002669">
    <property type="entry name" value="UreD"/>
</dbReference>
<sequence length="274" mass="31651">MNEWTGLLRLTMEDRLGKTVPSNVYFQGAFKVMRPIYHDDSGQACYYILNPGGGYLDGDRYYMQIALEPDARLTLTTQSATKVYKTPKHHAYQENEIILKEGSYFEYLPDPLIVYRDGRYKQITKIRMNKKSTLIYSDIITSGWSPDGSQFSYDMIQLVTEVYVDDDLMVYDHIKLTPNNQQMNALGMMEGFTHIGSMIVVSEQADNEFIEKVYKKLNTNEKEVKIGVSSLPVSGFTLRILAMSSQKIEHALSECHNFISSEWYQTRPSFLRKY</sequence>
<comment type="function">
    <text evidence="3">Required for maturation of urease via the functional incorporation of the urease nickel metallocenter.</text>
</comment>
<dbReference type="Proteomes" id="UP000626786">
    <property type="component" value="Unassembled WGS sequence"/>
</dbReference>
<keyword evidence="5" id="KW-1185">Reference proteome</keyword>
<dbReference type="PANTHER" id="PTHR33643">
    <property type="entry name" value="UREASE ACCESSORY PROTEIN D"/>
    <property type="match status" value="1"/>
</dbReference>
<protein>
    <recommendedName>
        <fullName evidence="3">Urease accessory protein UreD</fullName>
    </recommendedName>
</protein>
<evidence type="ECO:0000256" key="3">
    <source>
        <dbReference type="HAMAP-Rule" id="MF_01384"/>
    </source>
</evidence>
<comment type="caution">
    <text evidence="4">The sequence shown here is derived from an EMBL/GenBank/DDBJ whole genome shotgun (WGS) entry which is preliminary data.</text>
</comment>
<evidence type="ECO:0000256" key="2">
    <source>
        <dbReference type="ARBA" id="ARBA00023186"/>
    </source>
</evidence>
<dbReference type="Pfam" id="PF01774">
    <property type="entry name" value="UreD"/>
    <property type="match status" value="1"/>
</dbReference>
<comment type="similarity">
    <text evidence="1 3">Belongs to the UreD family.</text>
</comment>
<dbReference type="HAMAP" id="MF_01384">
    <property type="entry name" value="UreD"/>
    <property type="match status" value="1"/>
</dbReference>
<gene>
    <name evidence="3" type="primary">ureD</name>
    <name evidence="4" type="ORF">H9649_10550</name>
</gene>
<evidence type="ECO:0000256" key="1">
    <source>
        <dbReference type="ARBA" id="ARBA00007177"/>
    </source>
</evidence>
<evidence type="ECO:0000313" key="4">
    <source>
        <dbReference type="EMBL" id="MBD7985027.1"/>
    </source>
</evidence>
<keyword evidence="3" id="KW-0963">Cytoplasm</keyword>
<comment type="subcellular location">
    <subcellularLocation>
        <location evidence="3">Cytoplasm</location>
    </subcellularLocation>
</comment>
<keyword evidence="3" id="KW-0996">Nickel insertion</keyword>
<evidence type="ECO:0000313" key="5">
    <source>
        <dbReference type="Proteomes" id="UP000626786"/>
    </source>
</evidence>
<comment type="subunit">
    <text evidence="3">UreD, UreF and UreG form a complex that acts as a GTP-hydrolysis-dependent molecular chaperone, activating the urease apoprotein by helping to assemble the nickel containing metallocenter of UreC. The UreE protein probably delivers the nickel.</text>
</comment>